<reference evidence="1 2" key="1">
    <citation type="submission" date="2019-03" db="EMBL/GenBank/DDBJ databases">
        <title>Draft genome sequences of novel Actinobacteria.</title>
        <authorList>
            <person name="Sahin N."/>
            <person name="Ay H."/>
            <person name="Saygin H."/>
        </authorList>
    </citation>
    <scope>NUCLEOTIDE SEQUENCE [LARGE SCALE GENOMIC DNA]</scope>
    <source>
        <strain evidence="1 2">H3C3</strain>
    </source>
</reference>
<dbReference type="EMBL" id="SMKU01000101">
    <property type="protein sequence ID" value="TDD84486.1"/>
    <property type="molecule type" value="Genomic_DNA"/>
</dbReference>
<keyword evidence="2" id="KW-1185">Reference proteome</keyword>
<organism evidence="1 2">
    <name type="scientific">Actinomadura rubrisoli</name>
    <dbReference type="NCBI Taxonomy" id="2530368"/>
    <lineage>
        <taxon>Bacteria</taxon>
        <taxon>Bacillati</taxon>
        <taxon>Actinomycetota</taxon>
        <taxon>Actinomycetes</taxon>
        <taxon>Streptosporangiales</taxon>
        <taxon>Thermomonosporaceae</taxon>
        <taxon>Actinomadura</taxon>
    </lineage>
</organism>
<sequence>MDTVDELQAVYAEDFLPVNADFKGLITDWQLKEPDPTRLDSLRVRLASVLDRLVEIEPALAEYRERFLSAMFKVLAGEQEWLAGVLLDSCHTVWFELHTALLDRLGFSREEEETRLGGDGR</sequence>
<name>A0A4R5BHI9_9ACTN</name>
<protein>
    <submittedName>
        <fullName evidence="1">Uncharacterized protein</fullName>
    </submittedName>
</protein>
<dbReference type="Proteomes" id="UP000294513">
    <property type="component" value="Unassembled WGS sequence"/>
</dbReference>
<evidence type="ECO:0000313" key="1">
    <source>
        <dbReference type="EMBL" id="TDD84486.1"/>
    </source>
</evidence>
<accession>A0A4R5BHI9</accession>
<dbReference type="OrthoDB" id="3568381at2"/>
<dbReference type="AlphaFoldDB" id="A0A4R5BHI9"/>
<evidence type="ECO:0000313" key="2">
    <source>
        <dbReference type="Proteomes" id="UP000294513"/>
    </source>
</evidence>
<proteinExistence type="predicted"/>
<comment type="caution">
    <text evidence="1">The sequence shown here is derived from an EMBL/GenBank/DDBJ whole genome shotgun (WGS) entry which is preliminary data.</text>
</comment>
<gene>
    <name evidence="1" type="ORF">E1298_19910</name>
</gene>
<dbReference type="RefSeq" id="WP_131895391.1">
    <property type="nucleotide sequence ID" value="NZ_SMKU01000101.1"/>
</dbReference>